<gene>
    <name evidence="2" type="ORF">Enr8_21210</name>
</gene>
<evidence type="ECO:0000256" key="1">
    <source>
        <dbReference type="SAM" id="SignalP"/>
    </source>
</evidence>
<keyword evidence="3" id="KW-1185">Reference proteome</keyword>
<protein>
    <submittedName>
        <fullName evidence="2">Uncharacterized protein</fullName>
    </submittedName>
</protein>
<name>A0A5C5V842_9BACT</name>
<feature type="signal peptide" evidence="1">
    <location>
        <begin position="1"/>
        <end position="17"/>
    </location>
</feature>
<dbReference type="OrthoDB" id="9833570at2"/>
<dbReference type="RefSeq" id="WP_146431189.1">
    <property type="nucleotide sequence ID" value="NZ_SJPF01000002.1"/>
</dbReference>
<evidence type="ECO:0000313" key="2">
    <source>
        <dbReference type="EMBL" id="TWT34708.1"/>
    </source>
</evidence>
<organism evidence="2 3">
    <name type="scientific">Blastopirellula retiformator</name>
    <dbReference type="NCBI Taxonomy" id="2527970"/>
    <lineage>
        <taxon>Bacteria</taxon>
        <taxon>Pseudomonadati</taxon>
        <taxon>Planctomycetota</taxon>
        <taxon>Planctomycetia</taxon>
        <taxon>Pirellulales</taxon>
        <taxon>Pirellulaceae</taxon>
        <taxon>Blastopirellula</taxon>
    </lineage>
</organism>
<dbReference type="Proteomes" id="UP000318878">
    <property type="component" value="Unassembled WGS sequence"/>
</dbReference>
<feature type="chain" id="PRO_5023021005" evidence="1">
    <location>
        <begin position="18"/>
        <end position="161"/>
    </location>
</feature>
<keyword evidence="1" id="KW-0732">Signal</keyword>
<comment type="caution">
    <text evidence="2">The sequence shown here is derived from an EMBL/GenBank/DDBJ whole genome shotgun (WGS) entry which is preliminary data.</text>
</comment>
<sequence precursor="true">MKPNVCFLLMAAMLAAAGLSQFDLLPTITPPPENPGEPDLLAAFRESDAHNEASQDAQRFAELCDSIAAVIEYDAARSQPQLRSGVQLENLRMIARETQLSGGSYAAKYPRLGGEIKTYLDARLGVDGGGLSDDRRRNWINAYRQLAKSARYAAEYLRWKS</sequence>
<reference evidence="2 3" key="1">
    <citation type="submission" date="2019-02" db="EMBL/GenBank/DDBJ databases">
        <title>Deep-cultivation of Planctomycetes and their phenomic and genomic characterization uncovers novel biology.</title>
        <authorList>
            <person name="Wiegand S."/>
            <person name="Jogler M."/>
            <person name="Boedeker C."/>
            <person name="Pinto D."/>
            <person name="Vollmers J."/>
            <person name="Rivas-Marin E."/>
            <person name="Kohn T."/>
            <person name="Peeters S.H."/>
            <person name="Heuer A."/>
            <person name="Rast P."/>
            <person name="Oberbeckmann S."/>
            <person name="Bunk B."/>
            <person name="Jeske O."/>
            <person name="Meyerdierks A."/>
            <person name="Storesund J.E."/>
            <person name="Kallscheuer N."/>
            <person name="Luecker S."/>
            <person name="Lage O.M."/>
            <person name="Pohl T."/>
            <person name="Merkel B.J."/>
            <person name="Hornburger P."/>
            <person name="Mueller R.-W."/>
            <person name="Bruemmer F."/>
            <person name="Labrenz M."/>
            <person name="Spormann A.M."/>
            <person name="Op Den Camp H."/>
            <person name="Overmann J."/>
            <person name="Amann R."/>
            <person name="Jetten M.S.M."/>
            <person name="Mascher T."/>
            <person name="Medema M.H."/>
            <person name="Devos D.P."/>
            <person name="Kaster A.-K."/>
            <person name="Ovreas L."/>
            <person name="Rohde M."/>
            <person name="Galperin M.Y."/>
            <person name="Jogler C."/>
        </authorList>
    </citation>
    <scope>NUCLEOTIDE SEQUENCE [LARGE SCALE GENOMIC DNA]</scope>
    <source>
        <strain evidence="2 3">Enr8</strain>
    </source>
</reference>
<dbReference type="EMBL" id="SJPF01000002">
    <property type="protein sequence ID" value="TWT34708.1"/>
    <property type="molecule type" value="Genomic_DNA"/>
</dbReference>
<dbReference type="AlphaFoldDB" id="A0A5C5V842"/>
<proteinExistence type="predicted"/>
<accession>A0A5C5V842</accession>
<evidence type="ECO:0000313" key="3">
    <source>
        <dbReference type="Proteomes" id="UP000318878"/>
    </source>
</evidence>